<keyword evidence="1" id="KW-0812">Transmembrane</keyword>
<reference evidence="2" key="1">
    <citation type="submission" date="2021-02" db="EMBL/GenBank/DDBJ databases">
        <authorList>
            <person name="Nowell W R."/>
        </authorList>
    </citation>
    <scope>NUCLEOTIDE SEQUENCE</scope>
</reference>
<evidence type="ECO:0008006" key="4">
    <source>
        <dbReference type="Google" id="ProtNLM"/>
    </source>
</evidence>
<sequence>LPIFIASLFSILAYRNVRRIVRRQIPIVRRRLDRQLTAMVLIRVITFVILTSPYAIQRMYTYIAKIDPSNLFPYAINILVGGIISSFFNLNYAVTFFK</sequence>
<feature type="non-terminal residue" evidence="2">
    <location>
        <position position="1"/>
    </location>
</feature>
<dbReference type="SUPFAM" id="SSF81321">
    <property type="entry name" value="Family A G protein-coupled receptor-like"/>
    <property type="match status" value="1"/>
</dbReference>
<dbReference type="EMBL" id="CAJOBE010018158">
    <property type="protein sequence ID" value="CAF4217679.1"/>
    <property type="molecule type" value="Genomic_DNA"/>
</dbReference>
<name>A0A820D1R2_9BILA</name>
<dbReference type="Proteomes" id="UP000663874">
    <property type="component" value="Unassembled WGS sequence"/>
</dbReference>
<protein>
    <recommendedName>
        <fullName evidence="4">G-protein coupled receptors family 1 profile domain-containing protein</fullName>
    </recommendedName>
</protein>
<keyword evidence="1" id="KW-1133">Transmembrane helix</keyword>
<comment type="caution">
    <text evidence="2">The sequence shown here is derived from an EMBL/GenBank/DDBJ whole genome shotgun (WGS) entry which is preliminary data.</text>
</comment>
<keyword evidence="1" id="KW-0472">Membrane</keyword>
<organism evidence="2 3">
    <name type="scientific">Rotaria sordida</name>
    <dbReference type="NCBI Taxonomy" id="392033"/>
    <lineage>
        <taxon>Eukaryota</taxon>
        <taxon>Metazoa</taxon>
        <taxon>Spiralia</taxon>
        <taxon>Gnathifera</taxon>
        <taxon>Rotifera</taxon>
        <taxon>Eurotatoria</taxon>
        <taxon>Bdelloidea</taxon>
        <taxon>Philodinida</taxon>
        <taxon>Philodinidae</taxon>
        <taxon>Rotaria</taxon>
    </lineage>
</organism>
<feature type="transmembrane region" description="Helical" evidence="1">
    <location>
        <begin position="71"/>
        <end position="94"/>
    </location>
</feature>
<proteinExistence type="predicted"/>
<accession>A0A820D1R2</accession>
<dbReference type="AlphaFoldDB" id="A0A820D1R2"/>
<evidence type="ECO:0000313" key="3">
    <source>
        <dbReference type="Proteomes" id="UP000663874"/>
    </source>
</evidence>
<dbReference type="Gene3D" id="1.20.1070.10">
    <property type="entry name" value="Rhodopsin 7-helix transmembrane proteins"/>
    <property type="match status" value="1"/>
</dbReference>
<feature type="transmembrane region" description="Helical" evidence="1">
    <location>
        <begin position="36"/>
        <end position="56"/>
    </location>
</feature>
<evidence type="ECO:0000256" key="1">
    <source>
        <dbReference type="SAM" id="Phobius"/>
    </source>
</evidence>
<gene>
    <name evidence="2" type="ORF">FNK824_LOCUS37088</name>
</gene>
<evidence type="ECO:0000313" key="2">
    <source>
        <dbReference type="EMBL" id="CAF4217679.1"/>
    </source>
</evidence>